<feature type="compositionally biased region" description="Polar residues" evidence="6">
    <location>
        <begin position="806"/>
        <end position="819"/>
    </location>
</feature>
<dbReference type="PANTHER" id="PTHR44313:SF1">
    <property type="entry name" value="DNAJ HOMOLOG SUBFAMILY C MEMBER 17"/>
    <property type="match status" value="1"/>
</dbReference>
<dbReference type="PANTHER" id="PTHR44313">
    <property type="entry name" value="DNAJ HOMOLOG SUBFAMILY C MEMBER 17"/>
    <property type="match status" value="1"/>
</dbReference>
<dbReference type="SUPFAM" id="SSF46565">
    <property type="entry name" value="Chaperone J-domain"/>
    <property type="match status" value="1"/>
</dbReference>
<feature type="compositionally biased region" description="Basic and acidic residues" evidence="6">
    <location>
        <begin position="716"/>
        <end position="732"/>
    </location>
</feature>
<dbReference type="PROSITE" id="PS50076">
    <property type="entry name" value="DNAJ_2"/>
    <property type="match status" value="1"/>
</dbReference>
<dbReference type="Pfam" id="PF00226">
    <property type="entry name" value="DnaJ"/>
    <property type="match status" value="1"/>
</dbReference>
<protein>
    <recommendedName>
        <fullName evidence="7">J domain-containing protein</fullName>
    </recommendedName>
</protein>
<evidence type="ECO:0000259" key="7">
    <source>
        <dbReference type="PROSITE" id="PS50076"/>
    </source>
</evidence>
<gene>
    <name evidence="8" type="ORF">PDIGIT_LOCUS6245</name>
</gene>
<sequence>MHPSIIHHLSIGCLVKFPASIQSSNPPRLFLFPSLHQLSSPFLLLHTFHTPLYLTHTFILSDFASASPIIVIFSPLHFVFPFLTVTTLKIINRRRRRRRAAALDANLVRDGRCDVFTASVRHSADQQPPFHQNKPRSTGARLREHSLHSLPCPARIISPLIHPLHTQSRLFATNFFYLLLRRPSGTDIRLTQPVTSPHPNHHPRQPSSLNPSTSQPRRSPSFRKNIPIQQHHSSPVGPLTITHSFAIATDGPIGTDTTGPQYLIGNTYHRHYQHHPITFTHPYKALNVARDADQALIKSTYRKLVLKCHPDKVTDESLKAQKQEEFHKIQQAWEVIGDEAQRERYDDAVKLDNLQREKLARNRGAADARPAARYETRTQAPAGSHHYDDHKPSSRSYDDRSDRYYEERPRKYDTYEAYPKHTSPRSSREKDIPIKVTRVSTDRTRADYRKTRDREERRDRDRRFVSVDSDSSVDEKAHYEAEYRRRTEEARRARDAEDIRRAAADARRKAEDRRSYEESRYDRYDRHEKHDRSHKHKEWEGKAFDYIERSKVELDRPSPSRTTSSRDVRPEQYPERSRRDVRRSAARPRDRVTSTSGRDRDRKGIEIVDWEEERRMPSFKQSSSSPAEIHIPSRVAPQRAYTETAREHRRETSPPTLRRYDTMPSHSSSRRKEATPIRSSGLRESATPSSTAYAAAPTSSPSTTRKLYSYTPAQGVREEVNGHRTVLHEPSRFRGRSPSPLSRPPIGPNRPVEVAPNYASTSSKATKPSLPRAATMHVGPTHTEERGRRLFGESIPDSARRENARRQTSFSPDQVSYSSKYGPEDIRWAPRSREPPTLSRHSTSVY</sequence>
<dbReference type="Gene3D" id="1.10.287.110">
    <property type="entry name" value="DnaJ domain"/>
    <property type="match status" value="1"/>
</dbReference>
<feature type="compositionally biased region" description="Basic and acidic residues" evidence="6">
    <location>
        <begin position="440"/>
        <end position="465"/>
    </location>
</feature>
<feature type="region of interest" description="Disordered" evidence="6">
    <location>
        <begin position="550"/>
        <end position="846"/>
    </location>
</feature>
<dbReference type="OrthoDB" id="10250354at2759"/>
<dbReference type="InterPro" id="IPR052094">
    <property type="entry name" value="Pre-mRNA-splicing_ERAD"/>
</dbReference>
<evidence type="ECO:0000256" key="5">
    <source>
        <dbReference type="ARBA" id="ARBA00023242"/>
    </source>
</evidence>
<name>A0A9W4UF74_9PLEO</name>
<accession>A0A9W4UF74</accession>
<feature type="region of interest" description="Disordered" evidence="6">
    <location>
        <begin position="189"/>
        <end position="222"/>
    </location>
</feature>
<feature type="region of interest" description="Disordered" evidence="6">
    <location>
        <begin position="123"/>
        <end position="142"/>
    </location>
</feature>
<dbReference type="InterPro" id="IPR001623">
    <property type="entry name" value="DnaJ_domain"/>
</dbReference>
<comment type="caution">
    <text evidence="8">The sequence shown here is derived from an EMBL/GenBank/DDBJ whole genome shotgun (WGS) entry which is preliminary data.</text>
</comment>
<dbReference type="Proteomes" id="UP001152607">
    <property type="component" value="Unassembled WGS sequence"/>
</dbReference>
<keyword evidence="9" id="KW-1185">Reference proteome</keyword>
<dbReference type="SMART" id="SM00271">
    <property type="entry name" value="DnaJ"/>
    <property type="match status" value="1"/>
</dbReference>
<evidence type="ECO:0000313" key="8">
    <source>
        <dbReference type="EMBL" id="CAI6333208.1"/>
    </source>
</evidence>
<feature type="domain" description="J" evidence="7">
    <location>
        <begin position="281"/>
        <end position="349"/>
    </location>
</feature>
<dbReference type="GO" id="GO:0005737">
    <property type="term" value="C:cytoplasm"/>
    <property type="evidence" value="ECO:0007669"/>
    <property type="project" value="UniProtKB-SubCell"/>
</dbReference>
<dbReference type="AlphaFoldDB" id="A0A9W4UF74"/>
<dbReference type="CDD" id="cd06257">
    <property type="entry name" value="DnaJ"/>
    <property type="match status" value="1"/>
</dbReference>
<evidence type="ECO:0000256" key="4">
    <source>
        <dbReference type="ARBA" id="ARBA00023186"/>
    </source>
</evidence>
<feature type="compositionally biased region" description="Basic and acidic residues" evidence="6">
    <location>
        <begin position="822"/>
        <end position="834"/>
    </location>
</feature>
<organism evidence="8 9">
    <name type="scientific">Periconia digitata</name>
    <dbReference type="NCBI Taxonomy" id="1303443"/>
    <lineage>
        <taxon>Eukaryota</taxon>
        <taxon>Fungi</taxon>
        <taxon>Dikarya</taxon>
        <taxon>Ascomycota</taxon>
        <taxon>Pezizomycotina</taxon>
        <taxon>Dothideomycetes</taxon>
        <taxon>Pleosporomycetidae</taxon>
        <taxon>Pleosporales</taxon>
        <taxon>Massarineae</taxon>
        <taxon>Periconiaceae</taxon>
        <taxon>Periconia</taxon>
    </lineage>
</organism>
<keyword evidence="5" id="KW-0539">Nucleus</keyword>
<reference evidence="8" key="1">
    <citation type="submission" date="2023-01" db="EMBL/GenBank/DDBJ databases">
        <authorList>
            <person name="Van Ghelder C."/>
            <person name="Rancurel C."/>
        </authorList>
    </citation>
    <scope>NUCLEOTIDE SEQUENCE</scope>
    <source>
        <strain evidence="8">CNCM I-4278</strain>
    </source>
</reference>
<feature type="compositionally biased region" description="Basic and acidic residues" evidence="6">
    <location>
        <begin position="550"/>
        <end position="578"/>
    </location>
</feature>
<dbReference type="GO" id="GO:0000390">
    <property type="term" value="P:spliceosomal complex disassembly"/>
    <property type="evidence" value="ECO:0007669"/>
    <property type="project" value="TreeGrafter"/>
</dbReference>
<dbReference type="GO" id="GO:0005681">
    <property type="term" value="C:spliceosomal complex"/>
    <property type="evidence" value="ECO:0007669"/>
    <property type="project" value="TreeGrafter"/>
</dbReference>
<evidence type="ECO:0000256" key="1">
    <source>
        <dbReference type="ARBA" id="ARBA00004123"/>
    </source>
</evidence>
<feature type="compositionally biased region" description="Basic and acidic residues" evidence="6">
    <location>
        <begin position="587"/>
        <end position="616"/>
    </location>
</feature>
<feature type="compositionally biased region" description="Basic and acidic residues" evidence="6">
    <location>
        <begin position="473"/>
        <end position="536"/>
    </location>
</feature>
<keyword evidence="4" id="KW-0143">Chaperone</keyword>
<comment type="subcellular location">
    <subcellularLocation>
        <location evidence="2">Cytoplasm</location>
    </subcellularLocation>
    <subcellularLocation>
        <location evidence="1">Nucleus</location>
    </subcellularLocation>
</comment>
<feature type="compositionally biased region" description="Basic and acidic residues" evidence="6">
    <location>
        <begin position="385"/>
        <end position="414"/>
    </location>
</feature>
<feature type="region of interest" description="Disordered" evidence="6">
    <location>
        <begin position="360"/>
        <end position="536"/>
    </location>
</feature>
<evidence type="ECO:0000313" key="9">
    <source>
        <dbReference type="Proteomes" id="UP001152607"/>
    </source>
</evidence>
<dbReference type="PRINTS" id="PR00625">
    <property type="entry name" value="JDOMAIN"/>
</dbReference>
<evidence type="ECO:0000256" key="2">
    <source>
        <dbReference type="ARBA" id="ARBA00004496"/>
    </source>
</evidence>
<evidence type="ECO:0000256" key="3">
    <source>
        <dbReference type="ARBA" id="ARBA00022490"/>
    </source>
</evidence>
<dbReference type="InterPro" id="IPR036869">
    <property type="entry name" value="J_dom_sf"/>
</dbReference>
<keyword evidence="3" id="KW-0963">Cytoplasm</keyword>
<proteinExistence type="predicted"/>
<feature type="compositionally biased region" description="Polar residues" evidence="6">
    <location>
        <begin position="205"/>
        <end position="218"/>
    </location>
</feature>
<evidence type="ECO:0000256" key="6">
    <source>
        <dbReference type="SAM" id="MobiDB-lite"/>
    </source>
</evidence>
<feature type="compositionally biased region" description="Basic and acidic residues" evidence="6">
    <location>
        <begin position="782"/>
        <end position="791"/>
    </location>
</feature>
<dbReference type="EMBL" id="CAOQHR010000004">
    <property type="protein sequence ID" value="CAI6333208.1"/>
    <property type="molecule type" value="Genomic_DNA"/>
</dbReference>
<feature type="compositionally biased region" description="Low complexity" evidence="6">
    <location>
        <begin position="685"/>
        <end position="704"/>
    </location>
</feature>
<feature type="compositionally biased region" description="Basic and acidic residues" evidence="6">
    <location>
        <begin position="360"/>
        <end position="376"/>
    </location>
</feature>